<evidence type="ECO:0000256" key="1">
    <source>
        <dbReference type="ARBA" id="ARBA00008580"/>
    </source>
</evidence>
<dbReference type="PANTHER" id="PTHR36582:SF2">
    <property type="entry name" value="ANTITOXIN PARD"/>
    <property type="match status" value="1"/>
</dbReference>
<proteinExistence type="inferred from homology"/>
<keyword evidence="4" id="KW-1185">Reference proteome</keyword>
<gene>
    <name evidence="3" type="ORF">GFB56_19220</name>
</gene>
<protein>
    <submittedName>
        <fullName evidence="3">Type II toxin-antitoxin system ParD family antitoxin</fullName>
    </submittedName>
</protein>
<dbReference type="InterPro" id="IPR022789">
    <property type="entry name" value="ParD"/>
</dbReference>
<dbReference type="PANTHER" id="PTHR36582">
    <property type="entry name" value="ANTITOXIN PARD"/>
    <property type="match status" value="1"/>
</dbReference>
<dbReference type="InterPro" id="IPR038296">
    <property type="entry name" value="ParD_sf"/>
</dbReference>
<evidence type="ECO:0000313" key="4">
    <source>
        <dbReference type="Proteomes" id="UP000744980"/>
    </source>
</evidence>
<accession>A0AAW4FN08</accession>
<dbReference type="Proteomes" id="UP000744980">
    <property type="component" value="Unassembled WGS sequence"/>
</dbReference>
<evidence type="ECO:0000313" key="3">
    <source>
        <dbReference type="EMBL" id="MBM3092916.1"/>
    </source>
</evidence>
<comment type="caution">
    <text evidence="3">The sequence shown here is derived from an EMBL/GenBank/DDBJ whole genome shotgun (WGS) entry which is preliminary data.</text>
</comment>
<keyword evidence="2" id="KW-1277">Toxin-antitoxin system</keyword>
<evidence type="ECO:0000256" key="2">
    <source>
        <dbReference type="ARBA" id="ARBA00022649"/>
    </source>
</evidence>
<organism evidence="3 4">
    <name type="scientific">Ensifer canadensis</name>
    <dbReference type="NCBI Taxonomy" id="555315"/>
    <lineage>
        <taxon>Bacteria</taxon>
        <taxon>Pseudomonadati</taxon>
        <taxon>Pseudomonadota</taxon>
        <taxon>Alphaproteobacteria</taxon>
        <taxon>Hyphomicrobiales</taxon>
        <taxon>Rhizobiaceae</taxon>
        <taxon>Sinorhizobium/Ensifer group</taxon>
        <taxon>Ensifer</taxon>
    </lineage>
</organism>
<dbReference type="Pfam" id="PF03693">
    <property type="entry name" value="ParD_antitoxin"/>
    <property type="match status" value="1"/>
</dbReference>
<dbReference type="SUPFAM" id="SSF47598">
    <property type="entry name" value="Ribbon-helix-helix"/>
    <property type="match status" value="1"/>
</dbReference>
<sequence>MLPFQPADVVANFCHAAMLVPMSTMNISLPDYLKSFVDEQVAGRGYGSSSEYIRELIRRDQDRLTLRRLLLDGASSAQTEPPDAAYFTGLRDRVRGRQGK</sequence>
<dbReference type="EMBL" id="WXFA01000012">
    <property type="protein sequence ID" value="MBM3092916.1"/>
    <property type="molecule type" value="Genomic_DNA"/>
</dbReference>
<dbReference type="NCBIfam" id="TIGR02606">
    <property type="entry name" value="antidote_CC2985"/>
    <property type="match status" value="1"/>
</dbReference>
<dbReference type="GO" id="GO:0006355">
    <property type="term" value="P:regulation of DNA-templated transcription"/>
    <property type="evidence" value="ECO:0007669"/>
    <property type="project" value="InterPro"/>
</dbReference>
<name>A0AAW4FN08_9HYPH</name>
<comment type="similarity">
    <text evidence="1">Belongs to the ParD antitoxin family.</text>
</comment>
<dbReference type="InterPro" id="IPR010985">
    <property type="entry name" value="Ribbon_hlx_hlx"/>
</dbReference>
<reference evidence="3 4" key="1">
    <citation type="submission" date="2020-01" db="EMBL/GenBank/DDBJ databases">
        <title>Draft genome assembly of Ensifer adhaerens T173.</title>
        <authorList>
            <person name="Craig J.E."/>
            <person name="Stinchcombe J.R."/>
        </authorList>
    </citation>
    <scope>NUCLEOTIDE SEQUENCE [LARGE SCALE GENOMIC DNA]</scope>
    <source>
        <strain evidence="3 4">T173</strain>
    </source>
</reference>
<dbReference type="AlphaFoldDB" id="A0AAW4FN08"/>
<dbReference type="Gene3D" id="6.10.10.120">
    <property type="entry name" value="Antitoxin ParD1-like"/>
    <property type="match status" value="1"/>
</dbReference>
<dbReference type="CDD" id="cd22231">
    <property type="entry name" value="RHH_NikR_HicB-like"/>
    <property type="match status" value="1"/>
</dbReference>